<keyword evidence="5 6" id="KW-0539">Nucleus</keyword>
<evidence type="ECO:0000256" key="7">
    <source>
        <dbReference type="SAM" id="Coils"/>
    </source>
</evidence>
<dbReference type="GeneID" id="9688666"/>
<dbReference type="OrthoDB" id="435275at2759"/>
<sequence>MSRPSFRARPIDINVALAIIRDADVINSDEQVVAREAAIPFAVYIKPSIDELFRSTSRVRRRGFGLKTSRAQSEIPIPEIRAVSTYEQDYRPNYRKSTTYLRGATFGAPPPETVEYDLDNDDEDWLEKYNDGQNRLPAEKLEIMMWKKGQIISYQDKCAMAASTKALPKAKAIELLEEVSGRPALLDAVYEYWANKRKARSISHWSPYDPPCLRRLQPPPAPNDANPFNVFRQREKTNRPQTRRRRENDAASYEKLRQIRRHMECAYAVVELQLRREEKKLERARCEVDAQALAIKLKHEPRTLHE</sequence>
<feature type="region of interest" description="Disordered" evidence="8">
    <location>
        <begin position="219"/>
        <end position="251"/>
    </location>
</feature>
<keyword evidence="11" id="KW-1185">Reference proteome</keyword>
<evidence type="ECO:0000313" key="11">
    <source>
        <dbReference type="Proteomes" id="UP000001876"/>
    </source>
</evidence>
<accession>C1N5W4</accession>
<name>C1N5W4_MICPC</name>
<feature type="domain" description="Enhancer of polycomb-like N-terminal" evidence="9">
    <location>
        <begin position="68"/>
        <end position="145"/>
    </location>
</feature>
<dbReference type="Pfam" id="PF10513">
    <property type="entry name" value="EPL1"/>
    <property type="match status" value="1"/>
</dbReference>
<proteinExistence type="inferred from homology"/>
<evidence type="ECO:0000256" key="6">
    <source>
        <dbReference type="RuleBase" id="RU361124"/>
    </source>
</evidence>
<dbReference type="AlphaFoldDB" id="C1N5W4"/>
<evidence type="ECO:0000256" key="4">
    <source>
        <dbReference type="ARBA" id="ARBA00023163"/>
    </source>
</evidence>
<protein>
    <recommendedName>
        <fullName evidence="6">Enhancer of polycomb-like protein</fullName>
    </recommendedName>
</protein>
<feature type="coiled-coil region" evidence="7">
    <location>
        <begin position="267"/>
        <end position="294"/>
    </location>
</feature>
<dbReference type="eggNOG" id="KOG2261">
    <property type="taxonomic scope" value="Eukaryota"/>
</dbReference>
<evidence type="ECO:0000256" key="1">
    <source>
        <dbReference type="ARBA" id="ARBA00004123"/>
    </source>
</evidence>
<gene>
    <name evidence="10" type="ORF">MICPUCDRAFT_2603</name>
</gene>
<keyword evidence="3 6" id="KW-0805">Transcription regulation</keyword>
<dbReference type="EMBL" id="GG663748">
    <property type="protein sequence ID" value="EEH52572.1"/>
    <property type="molecule type" value="Genomic_DNA"/>
</dbReference>
<dbReference type="Proteomes" id="UP000001876">
    <property type="component" value="Unassembled WGS sequence"/>
</dbReference>
<keyword evidence="4 6" id="KW-0804">Transcription</keyword>
<evidence type="ECO:0000259" key="9">
    <source>
        <dbReference type="Pfam" id="PF10513"/>
    </source>
</evidence>
<dbReference type="PANTHER" id="PTHR14898">
    <property type="entry name" value="ENHANCER OF POLYCOMB"/>
    <property type="match status" value="1"/>
</dbReference>
<evidence type="ECO:0000256" key="3">
    <source>
        <dbReference type="ARBA" id="ARBA00023015"/>
    </source>
</evidence>
<dbReference type="GO" id="GO:0035267">
    <property type="term" value="C:NuA4 histone acetyltransferase complex"/>
    <property type="evidence" value="ECO:0007669"/>
    <property type="project" value="InterPro"/>
</dbReference>
<comment type="similarity">
    <text evidence="2 6">Belongs to the enhancer of polycomb family.</text>
</comment>
<dbReference type="InterPro" id="IPR024943">
    <property type="entry name" value="Enhancer_polycomb"/>
</dbReference>
<reference evidence="10 11" key="1">
    <citation type="journal article" date="2009" name="Science">
        <title>Green evolution and dynamic adaptations revealed by genomes of the marine picoeukaryotes Micromonas.</title>
        <authorList>
            <person name="Worden A.Z."/>
            <person name="Lee J.H."/>
            <person name="Mock T."/>
            <person name="Rouze P."/>
            <person name="Simmons M.P."/>
            <person name="Aerts A.L."/>
            <person name="Allen A.E."/>
            <person name="Cuvelier M.L."/>
            <person name="Derelle E."/>
            <person name="Everett M.V."/>
            <person name="Foulon E."/>
            <person name="Grimwood J."/>
            <person name="Gundlach H."/>
            <person name="Henrissat B."/>
            <person name="Napoli C."/>
            <person name="McDonald S.M."/>
            <person name="Parker M.S."/>
            <person name="Rombauts S."/>
            <person name="Salamov A."/>
            <person name="Von Dassow P."/>
            <person name="Badger J.H."/>
            <person name="Coutinho P.M."/>
            <person name="Demir E."/>
            <person name="Dubchak I."/>
            <person name="Gentemann C."/>
            <person name="Eikrem W."/>
            <person name="Gready J.E."/>
            <person name="John U."/>
            <person name="Lanier W."/>
            <person name="Lindquist E.A."/>
            <person name="Lucas S."/>
            <person name="Mayer K.F."/>
            <person name="Moreau H."/>
            <person name="Not F."/>
            <person name="Otillar R."/>
            <person name="Panaud O."/>
            <person name="Pangilinan J."/>
            <person name="Paulsen I."/>
            <person name="Piegu B."/>
            <person name="Poliakov A."/>
            <person name="Robbens S."/>
            <person name="Schmutz J."/>
            <person name="Toulza E."/>
            <person name="Wyss T."/>
            <person name="Zelensky A."/>
            <person name="Zhou K."/>
            <person name="Armbrust E.V."/>
            <person name="Bhattacharya D."/>
            <person name="Goodenough U.W."/>
            <person name="Van de Peer Y."/>
            <person name="Grigoriev I.V."/>
        </authorList>
    </citation>
    <scope>NUCLEOTIDE SEQUENCE [LARGE SCALE GENOMIC DNA]</scope>
    <source>
        <strain evidence="10 11">CCMP1545</strain>
    </source>
</reference>
<evidence type="ECO:0000256" key="8">
    <source>
        <dbReference type="SAM" id="MobiDB-lite"/>
    </source>
</evidence>
<dbReference type="OMA" id="KLERARC"/>
<organism evidence="11">
    <name type="scientific">Micromonas pusilla (strain CCMP1545)</name>
    <name type="common">Picoplanktonic green alga</name>
    <dbReference type="NCBI Taxonomy" id="564608"/>
    <lineage>
        <taxon>Eukaryota</taxon>
        <taxon>Viridiplantae</taxon>
        <taxon>Chlorophyta</taxon>
        <taxon>Mamiellophyceae</taxon>
        <taxon>Mamiellales</taxon>
        <taxon>Mamiellaceae</taxon>
        <taxon>Micromonas</taxon>
    </lineage>
</organism>
<keyword evidence="7" id="KW-0175">Coiled coil</keyword>
<evidence type="ECO:0000313" key="10">
    <source>
        <dbReference type="EMBL" id="EEH52572.1"/>
    </source>
</evidence>
<evidence type="ECO:0000256" key="5">
    <source>
        <dbReference type="ARBA" id="ARBA00023242"/>
    </source>
</evidence>
<dbReference type="RefSeq" id="XP_003063436.1">
    <property type="nucleotide sequence ID" value="XM_003063390.1"/>
</dbReference>
<dbReference type="KEGG" id="mpp:MICPUCDRAFT_2603"/>
<dbReference type="GO" id="GO:0006357">
    <property type="term" value="P:regulation of transcription by RNA polymerase II"/>
    <property type="evidence" value="ECO:0007669"/>
    <property type="project" value="InterPro"/>
</dbReference>
<comment type="subcellular location">
    <subcellularLocation>
        <location evidence="1 6">Nucleus</location>
    </subcellularLocation>
</comment>
<dbReference type="GO" id="GO:0005634">
    <property type="term" value="C:nucleus"/>
    <property type="evidence" value="ECO:0007669"/>
    <property type="project" value="UniProtKB-SubCell"/>
</dbReference>
<feature type="non-terminal residue" evidence="10">
    <location>
        <position position="306"/>
    </location>
</feature>
<evidence type="ECO:0000256" key="2">
    <source>
        <dbReference type="ARBA" id="ARBA00008035"/>
    </source>
</evidence>
<dbReference type="InterPro" id="IPR019542">
    <property type="entry name" value="Enhancer_polycomb-like_N"/>
</dbReference>
<dbReference type="STRING" id="564608.C1N5W4"/>